<reference evidence="1 2" key="1">
    <citation type="submission" date="2024-01" db="EMBL/GenBank/DDBJ databases">
        <title>A telomere-to-telomere, gap-free genome of sweet tea (Lithocarpus litseifolius).</title>
        <authorList>
            <person name="Zhou J."/>
        </authorList>
    </citation>
    <scope>NUCLEOTIDE SEQUENCE [LARGE SCALE GENOMIC DNA]</scope>
    <source>
        <strain evidence="1">Zhou-2022a</strain>
        <tissue evidence="1">Leaf</tissue>
    </source>
</reference>
<feature type="non-terminal residue" evidence="1">
    <location>
        <position position="80"/>
    </location>
</feature>
<name>A0AAW2DC63_9ROSI</name>
<accession>A0AAW2DC63</accession>
<proteinExistence type="predicted"/>
<sequence length="80" mass="9015">MTCANSCQLNEKSTHALRMSELSHMGYNLMAMNKVENVGKESHQENLPNDDDLQICLVGDQPILDPPYVRTKGVTNKRIK</sequence>
<keyword evidence="2" id="KW-1185">Reference proteome</keyword>
<evidence type="ECO:0000313" key="2">
    <source>
        <dbReference type="Proteomes" id="UP001459277"/>
    </source>
</evidence>
<evidence type="ECO:0000313" key="1">
    <source>
        <dbReference type="EMBL" id="KAL0006261.1"/>
    </source>
</evidence>
<organism evidence="1 2">
    <name type="scientific">Lithocarpus litseifolius</name>
    <dbReference type="NCBI Taxonomy" id="425828"/>
    <lineage>
        <taxon>Eukaryota</taxon>
        <taxon>Viridiplantae</taxon>
        <taxon>Streptophyta</taxon>
        <taxon>Embryophyta</taxon>
        <taxon>Tracheophyta</taxon>
        <taxon>Spermatophyta</taxon>
        <taxon>Magnoliopsida</taxon>
        <taxon>eudicotyledons</taxon>
        <taxon>Gunneridae</taxon>
        <taxon>Pentapetalae</taxon>
        <taxon>rosids</taxon>
        <taxon>fabids</taxon>
        <taxon>Fagales</taxon>
        <taxon>Fagaceae</taxon>
        <taxon>Lithocarpus</taxon>
    </lineage>
</organism>
<dbReference type="AlphaFoldDB" id="A0AAW2DC63"/>
<gene>
    <name evidence="1" type="ORF">SO802_013822</name>
</gene>
<dbReference type="Proteomes" id="UP001459277">
    <property type="component" value="Unassembled WGS sequence"/>
</dbReference>
<dbReference type="EMBL" id="JAZDWU010000004">
    <property type="protein sequence ID" value="KAL0006261.1"/>
    <property type="molecule type" value="Genomic_DNA"/>
</dbReference>
<comment type="caution">
    <text evidence="1">The sequence shown here is derived from an EMBL/GenBank/DDBJ whole genome shotgun (WGS) entry which is preliminary data.</text>
</comment>
<protein>
    <submittedName>
        <fullName evidence="1">Uncharacterized protein</fullName>
    </submittedName>
</protein>